<dbReference type="Proteomes" id="UP000092445">
    <property type="component" value="Unassembled WGS sequence"/>
</dbReference>
<proteinExistence type="predicted"/>
<evidence type="ECO:0000313" key="3">
    <source>
        <dbReference type="Proteomes" id="UP000092445"/>
    </source>
</evidence>
<name>A0A1A9ZII9_GLOPL</name>
<reference evidence="2" key="2">
    <citation type="submission" date="2020-05" db="UniProtKB">
        <authorList>
            <consortium name="EnsemblMetazoa"/>
        </authorList>
    </citation>
    <scope>IDENTIFICATION</scope>
    <source>
        <strain evidence="2">IAEA</strain>
    </source>
</reference>
<dbReference type="VEuPathDB" id="VectorBase:GPAI015697"/>
<evidence type="ECO:0000256" key="1">
    <source>
        <dbReference type="SAM" id="MobiDB-lite"/>
    </source>
</evidence>
<dbReference type="AlphaFoldDB" id="A0A1A9ZII9"/>
<evidence type="ECO:0000313" key="2">
    <source>
        <dbReference type="EnsemblMetazoa" id="GPAI015697-PA"/>
    </source>
</evidence>
<feature type="region of interest" description="Disordered" evidence="1">
    <location>
        <begin position="1"/>
        <end position="31"/>
    </location>
</feature>
<organism evidence="2 3">
    <name type="scientific">Glossina pallidipes</name>
    <name type="common">Tsetse fly</name>
    <dbReference type="NCBI Taxonomy" id="7398"/>
    <lineage>
        <taxon>Eukaryota</taxon>
        <taxon>Metazoa</taxon>
        <taxon>Ecdysozoa</taxon>
        <taxon>Arthropoda</taxon>
        <taxon>Hexapoda</taxon>
        <taxon>Insecta</taxon>
        <taxon>Pterygota</taxon>
        <taxon>Neoptera</taxon>
        <taxon>Endopterygota</taxon>
        <taxon>Diptera</taxon>
        <taxon>Brachycera</taxon>
        <taxon>Muscomorpha</taxon>
        <taxon>Hippoboscoidea</taxon>
        <taxon>Glossinidae</taxon>
        <taxon>Glossina</taxon>
    </lineage>
</organism>
<sequence>MNFKVNGDGRRATGDGRQATGDSKERVAGKKISINSGTRRITRKAHRIAFLRIYVFGDFMRRSTSLAKSRAISGEAMAPNVHKAKPTTNCVELFKSLQVQQSSHSRN</sequence>
<dbReference type="EnsemblMetazoa" id="GPAI015697-RA">
    <property type="protein sequence ID" value="GPAI015697-PA"/>
    <property type="gene ID" value="GPAI015697"/>
</dbReference>
<protein>
    <submittedName>
        <fullName evidence="2">Uncharacterized protein</fullName>
    </submittedName>
</protein>
<accession>A0A1A9ZII9</accession>
<keyword evidence="3" id="KW-1185">Reference proteome</keyword>
<reference evidence="3" key="1">
    <citation type="submission" date="2014-03" db="EMBL/GenBank/DDBJ databases">
        <authorList>
            <person name="Aksoy S."/>
            <person name="Warren W."/>
            <person name="Wilson R.K."/>
        </authorList>
    </citation>
    <scope>NUCLEOTIDE SEQUENCE [LARGE SCALE GENOMIC DNA]</scope>
    <source>
        <strain evidence="3">IAEA</strain>
    </source>
</reference>